<dbReference type="GO" id="GO:0008290">
    <property type="term" value="C:F-actin capping protein complex"/>
    <property type="evidence" value="ECO:0007669"/>
    <property type="project" value="UniProtKB-UniRule"/>
</dbReference>
<sequence length="131" mass="14828">MSEDHEKIQKYIIKSTPYGELSEVLRDLERLAPLNAHSPAISQAVEDYNEDHLALIPLKSPLQSYFPLMTCSKVGAGRYLDQANKKIYTIDHLKGEVISVEDTTVELVDSVEELLSHLSQAAAKYTEKYYK</sequence>
<dbReference type="GO" id="GO:0051016">
    <property type="term" value="P:barbed-end actin filament capping"/>
    <property type="evidence" value="ECO:0007669"/>
    <property type="project" value="UniProtKB-UniRule"/>
</dbReference>
<comment type="function">
    <text evidence="2">F-actin-capping proteins bind in a Ca(2+)-independent manner to the fast growing ends of actin filaments (barbed end) thereby blocking the exchange of subunits at these ends. Unlike other capping proteins (such as gelsolin and severin), these proteins do not sever actin filaments.</text>
</comment>
<evidence type="ECO:0000256" key="1">
    <source>
        <dbReference type="ARBA" id="ARBA00022467"/>
    </source>
</evidence>
<organism evidence="3 4">
    <name type="scientific">Daphnia pulex</name>
    <name type="common">Water flea</name>
    <dbReference type="NCBI Taxonomy" id="6669"/>
    <lineage>
        <taxon>Eukaryota</taxon>
        <taxon>Metazoa</taxon>
        <taxon>Ecdysozoa</taxon>
        <taxon>Arthropoda</taxon>
        <taxon>Crustacea</taxon>
        <taxon>Branchiopoda</taxon>
        <taxon>Diplostraca</taxon>
        <taxon>Cladocera</taxon>
        <taxon>Anomopoda</taxon>
        <taxon>Daphniidae</taxon>
        <taxon>Daphnia</taxon>
    </lineage>
</organism>
<dbReference type="SUPFAM" id="SSF90096">
    <property type="entry name" value="Subunits of heterodimeric actin filament capping protein Capz"/>
    <property type="match status" value="1"/>
</dbReference>
<evidence type="ECO:0000313" key="3">
    <source>
        <dbReference type="EMBL" id="EFX59852.1"/>
    </source>
</evidence>
<dbReference type="PANTHER" id="PTHR10653">
    <property type="entry name" value="F-ACTIN-CAPPING PROTEIN SUBUNIT ALPHA"/>
    <property type="match status" value="1"/>
</dbReference>
<gene>
    <name evidence="3" type="ORF">DAPPUDRAFT_346791</name>
</gene>
<protein>
    <recommendedName>
        <fullName evidence="2">F-actin-capping protein subunit alpha</fullName>
    </recommendedName>
</protein>
<dbReference type="InterPro" id="IPR042489">
    <property type="entry name" value="CapZ_alpha_1"/>
</dbReference>
<accession>E9I828</accession>
<proteinExistence type="inferred from homology"/>
<dbReference type="Pfam" id="PF01267">
    <property type="entry name" value="F-actin_cap_A"/>
    <property type="match status" value="1"/>
</dbReference>
<dbReference type="Gene3D" id="3.30.1140.60">
    <property type="entry name" value="F-actin capping protein, alpha subunit"/>
    <property type="match status" value="1"/>
</dbReference>
<keyword evidence="2" id="KW-0009">Actin-binding</keyword>
<dbReference type="InterPro" id="IPR002189">
    <property type="entry name" value="CapZ_alpha"/>
</dbReference>
<dbReference type="EMBL" id="GL737703">
    <property type="protein sequence ID" value="EFX59852.1"/>
    <property type="molecule type" value="Genomic_DNA"/>
</dbReference>
<dbReference type="PANTHER" id="PTHR10653:SF0">
    <property type="entry name" value="F-ACTIN-CAPPING PROTEIN SUBUNIT ALPHA"/>
    <property type="match status" value="1"/>
</dbReference>
<dbReference type="AlphaFoldDB" id="E9I828"/>
<dbReference type="HOGENOM" id="CLU_1929674_0_0_1"/>
<keyword evidence="1 2" id="KW-0117">Actin capping</keyword>
<name>E9I828_DAPPU</name>
<comment type="similarity">
    <text evidence="2">Belongs to the F-actin-capping protein alpha subunit family.</text>
</comment>
<keyword evidence="4" id="KW-1185">Reference proteome</keyword>
<dbReference type="STRING" id="6669.E9I828"/>
<dbReference type="InParanoid" id="E9I828"/>
<dbReference type="Proteomes" id="UP000000305">
    <property type="component" value="Unassembled WGS sequence"/>
</dbReference>
<dbReference type="GO" id="GO:0003779">
    <property type="term" value="F:actin binding"/>
    <property type="evidence" value="ECO:0007669"/>
    <property type="project" value="UniProtKB-KW"/>
</dbReference>
<dbReference type="KEGG" id="dpx:DAPPUDRAFT_346791"/>
<evidence type="ECO:0000256" key="2">
    <source>
        <dbReference type="RuleBase" id="RU365077"/>
    </source>
</evidence>
<dbReference type="InterPro" id="IPR037282">
    <property type="entry name" value="CapZ_alpha/beta"/>
</dbReference>
<comment type="subunit">
    <text evidence="2">Heterodimer of an alpha and a beta subunit.</text>
</comment>
<reference evidence="3 4" key="1">
    <citation type="journal article" date="2011" name="Science">
        <title>The ecoresponsive genome of Daphnia pulex.</title>
        <authorList>
            <person name="Colbourne J.K."/>
            <person name="Pfrender M.E."/>
            <person name="Gilbert D."/>
            <person name="Thomas W.K."/>
            <person name="Tucker A."/>
            <person name="Oakley T.H."/>
            <person name="Tokishita S."/>
            <person name="Aerts A."/>
            <person name="Arnold G.J."/>
            <person name="Basu M.K."/>
            <person name="Bauer D.J."/>
            <person name="Caceres C.E."/>
            <person name="Carmel L."/>
            <person name="Casola C."/>
            <person name="Choi J.H."/>
            <person name="Detter J.C."/>
            <person name="Dong Q."/>
            <person name="Dusheyko S."/>
            <person name="Eads B.D."/>
            <person name="Frohlich T."/>
            <person name="Geiler-Samerotte K.A."/>
            <person name="Gerlach D."/>
            <person name="Hatcher P."/>
            <person name="Jogdeo S."/>
            <person name="Krijgsveld J."/>
            <person name="Kriventseva E.V."/>
            <person name="Kultz D."/>
            <person name="Laforsch C."/>
            <person name="Lindquist E."/>
            <person name="Lopez J."/>
            <person name="Manak J.R."/>
            <person name="Muller J."/>
            <person name="Pangilinan J."/>
            <person name="Patwardhan R.P."/>
            <person name="Pitluck S."/>
            <person name="Pritham E.J."/>
            <person name="Rechtsteiner A."/>
            <person name="Rho M."/>
            <person name="Rogozin I.B."/>
            <person name="Sakarya O."/>
            <person name="Salamov A."/>
            <person name="Schaack S."/>
            <person name="Shapiro H."/>
            <person name="Shiga Y."/>
            <person name="Skalitzky C."/>
            <person name="Smith Z."/>
            <person name="Souvorov A."/>
            <person name="Sung W."/>
            <person name="Tang Z."/>
            <person name="Tsuchiya D."/>
            <person name="Tu H."/>
            <person name="Vos H."/>
            <person name="Wang M."/>
            <person name="Wolf Y.I."/>
            <person name="Yamagata H."/>
            <person name="Yamada T."/>
            <person name="Ye Y."/>
            <person name="Shaw J.R."/>
            <person name="Andrews J."/>
            <person name="Crease T.J."/>
            <person name="Tang H."/>
            <person name="Lucas S.M."/>
            <person name="Robertson H.M."/>
            <person name="Bork P."/>
            <person name="Koonin E.V."/>
            <person name="Zdobnov E.M."/>
            <person name="Grigoriev I.V."/>
            <person name="Lynch M."/>
            <person name="Boore J.L."/>
        </authorList>
    </citation>
    <scope>NUCLEOTIDE SEQUENCE [LARGE SCALE GENOMIC DNA]</scope>
</reference>
<evidence type="ECO:0000313" key="4">
    <source>
        <dbReference type="Proteomes" id="UP000000305"/>
    </source>
</evidence>